<evidence type="ECO:0000313" key="3">
    <source>
        <dbReference type="Proteomes" id="UP000024635"/>
    </source>
</evidence>
<feature type="region of interest" description="Disordered" evidence="1">
    <location>
        <begin position="55"/>
        <end position="78"/>
    </location>
</feature>
<proteinExistence type="predicted"/>
<dbReference type="STRING" id="53326.A0A016TXD4"/>
<sequence>MTGSSMSNVSPDRFYESLPDFGRSLTQGKRHFVEDEILDLLKFHLATLQKNDCYDRQRLSMPNTTRPPPSLKTDNSDNTFHASLSVLENATQNSAAAYTASWVSSTSSIPPELRDEPEVPSFNGSAHGGFVSNFSFIGVS</sequence>
<reference evidence="3" key="1">
    <citation type="journal article" date="2015" name="Nat. Genet.">
        <title>The genome and transcriptome of the zoonotic hookworm Ancylostoma ceylanicum identify infection-specific gene families.</title>
        <authorList>
            <person name="Schwarz E.M."/>
            <person name="Hu Y."/>
            <person name="Antoshechkin I."/>
            <person name="Miller M.M."/>
            <person name="Sternberg P.W."/>
            <person name="Aroian R.V."/>
        </authorList>
    </citation>
    <scope>NUCLEOTIDE SEQUENCE</scope>
    <source>
        <strain evidence="3">HY135</strain>
    </source>
</reference>
<dbReference type="AlphaFoldDB" id="A0A016TXD4"/>
<organism evidence="2 3">
    <name type="scientific">Ancylostoma ceylanicum</name>
    <dbReference type="NCBI Taxonomy" id="53326"/>
    <lineage>
        <taxon>Eukaryota</taxon>
        <taxon>Metazoa</taxon>
        <taxon>Ecdysozoa</taxon>
        <taxon>Nematoda</taxon>
        <taxon>Chromadorea</taxon>
        <taxon>Rhabditida</taxon>
        <taxon>Rhabditina</taxon>
        <taxon>Rhabditomorpha</taxon>
        <taxon>Strongyloidea</taxon>
        <taxon>Ancylostomatidae</taxon>
        <taxon>Ancylostomatinae</taxon>
        <taxon>Ancylostoma</taxon>
    </lineage>
</organism>
<dbReference type="OrthoDB" id="5844244at2759"/>
<comment type="caution">
    <text evidence="2">The sequence shown here is derived from an EMBL/GenBank/DDBJ whole genome shotgun (WGS) entry which is preliminary data.</text>
</comment>
<keyword evidence="3" id="KW-1185">Reference proteome</keyword>
<dbReference type="Proteomes" id="UP000024635">
    <property type="component" value="Unassembled WGS sequence"/>
</dbReference>
<evidence type="ECO:0000313" key="2">
    <source>
        <dbReference type="EMBL" id="EYC07008.1"/>
    </source>
</evidence>
<accession>A0A016TXD4</accession>
<evidence type="ECO:0000256" key="1">
    <source>
        <dbReference type="SAM" id="MobiDB-lite"/>
    </source>
</evidence>
<gene>
    <name evidence="2" type="primary">Acey_s0072.g647</name>
    <name evidence="2" type="ORF">Y032_0072g647</name>
</gene>
<dbReference type="EMBL" id="JARK01001408">
    <property type="protein sequence ID" value="EYC07008.1"/>
    <property type="molecule type" value="Genomic_DNA"/>
</dbReference>
<name>A0A016TXD4_9BILA</name>
<protein>
    <submittedName>
        <fullName evidence="2">Uncharacterized protein</fullName>
    </submittedName>
</protein>